<feature type="compositionally biased region" description="Polar residues" evidence="1">
    <location>
        <begin position="175"/>
        <end position="188"/>
    </location>
</feature>
<feature type="transmembrane region" description="Helical" evidence="2">
    <location>
        <begin position="254"/>
        <end position="275"/>
    </location>
</feature>
<protein>
    <submittedName>
        <fullName evidence="3">Uncharacterized protein</fullName>
    </submittedName>
</protein>
<keyword evidence="2" id="KW-0812">Transmembrane</keyword>
<dbReference type="AlphaFoldDB" id="A0A6A5TUI0"/>
<evidence type="ECO:0000256" key="1">
    <source>
        <dbReference type="SAM" id="MobiDB-lite"/>
    </source>
</evidence>
<proteinExistence type="predicted"/>
<evidence type="ECO:0000313" key="4">
    <source>
        <dbReference type="Proteomes" id="UP000800035"/>
    </source>
</evidence>
<feature type="transmembrane region" description="Helical" evidence="2">
    <location>
        <begin position="91"/>
        <end position="112"/>
    </location>
</feature>
<keyword evidence="2" id="KW-1133">Transmembrane helix</keyword>
<feature type="compositionally biased region" description="Low complexity" evidence="1">
    <location>
        <begin position="161"/>
        <end position="174"/>
    </location>
</feature>
<feature type="region of interest" description="Disordered" evidence="1">
    <location>
        <begin position="140"/>
        <end position="199"/>
    </location>
</feature>
<accession>A0A6A5TUI0</accession>
<keyword evidence="2" id="KW-0472">Membrane</keyword>
<sequence length="298" mass="32853">MAKSASSPPAYSPRTDQAFDFEDGYTLKTIPTAVVIDHPVAAHHAPSANPVSATTMLENTYTERTDPERNETESRIEKAEMQRRRKRTQDIWFNVVWILIAVVLLLVFFVWLPSPNITINMRPPAPAEMPVDGRNHTALPATKWRRETEPEAPAIQLQRLPSRNPPSSANSAPAGSTTDTNDVPTGTNEFHHDDTAIVSHPRTPPLVIVGTQVVLSPGDAYIEIDREHGNHESAGNRVIRARAATRTYRWQVCLYTALGAILIMIASGIAVAMWINQRRAYARGPSSGEVPVKGDSTL</sequence>
<organism evidence="3 4">
    <name type="scientific">Byssothecium circinans</name>
    <dbReference type="NCBI Taxonomy" id="147558"/>
    <lineage>
        <taxon>Eukaryota</taxon>
        <taxon>Fungi</taxon>
        <taxon>Dikarya</taxon>
        <taxon>Ascomycota</taxon>
        <taxon>Pezizomycotina</taxon>
        <taxon>Dothideomycetes</taxon>
        <taxon>Pleosporomycetidae</taxon>
        <taxon>Pleosporales</taxon>
        <taxon>Massarineae</taxon>
        <taxon>Massarinaceae</taxon>
        <taxon>Byssothecium</taxon>
    </lineage>
</organism>
<dbReference type="EMBL" id="ML977010">
    <property type="protein sequence ID" value="KAF1952577.1"/>
    <property type="molecule type" value="Genomic_DNA"/>
</dbReference>
<gene>
    <name evidence="3" type="ORF">CC80DRAFT_508034</name>
</gene>
<dbReference type="Proteomes" id="UP000800035">
    <property type="component" value="Unassembled WGS sequence"/>
</dbReference>
<evidence type="ECO:0000256" key="2">
    <source>
        <dbReference type="SAM" id="Phobius"/>
    </source>
</evidence>
<reference evidence="3" key="1">
    <citation type="journal article" date="2020" name="Stud. Mycol.">
        <title>101 Dothideomycetes genomes: a test case for predicting lifestyles and emergence of pathogens.</title>
        <authorList>
            <person name="Haridas S."/>
            <person name="Albert R."/>
            <person name="Binder M."/>
            <person name="Bloem J."/>
            <person name="Labutti K."/>
            <person name="Salamov A."/>
            <person name="Andreopoulos B."/>
            <person name="Baker S."/>
            <person name="Barry K."/>
            <person name="Bills G."/>
            <person name="Bluhm B."/>
            <person name="Cannon C."/>
            <person name="Castanera R."/>
            <person name="Culley D."/>
            <person name="Daum C."/>
            <person name="Ezra D."/>
            <person name="Gonzalez J."/>
            <person name="Henrissat B."/>
            <person name="Kuo A."/>
            <person name="Liang C."/>
            <person name="Lipzen A."/>
            <person name="Lutzoni F."/>
            <person name="Magnuson J."/>
            <person name="Mondo S."/>
            <person name="Nolan M."/>
            <person name="Ohm R."/>
            <person name="Pangilinan J."/>
            <person name="Park H.-J."/>
            <person name="Ramirez L."/>
            <person name="Alfaro M."/>
            <person name="Sun H."/>
            <person name="Tritt A."/>
            <person name="Yoshinaga Y."/>
            <person name="Zwiers L.-H."/>
            <person name="Turgeon B."/>
            <person name="Goodwin S."/>
            <person name="Spatafora J."/>
            <person name="Crous P."/>
            <person name="Grigoriev I."/>
        </authorList>
    </citation>
    <scope>NUCLEOTIDE SEQUENCE</scope>
    <source>
        <strain evidence="3">CBS 675.92</strain>
    </source>
</reference>
<name>A0A6A5TUI0_9PLEO</name>
<keyword evidence="4" id="KW-1185">Reference proteome</keyword>
<evidence type="ECO:0000313" key="3">
    <source>
        <dbReference type="EMBL" id="KAF1952577.1"/>
    </source>
</evidence>